<proteinExistence type="predicted"/>
<feature type="domain" description="Calcineurin-like phosphoesterase" evidence="1">
    <location>
        <begin position="2"/>
        <end position="90"/>
    </location>
</feature>
<sequence>MVITGDHSWGLNLEEALADLDFIQSLPGRKILLRGNHDMFWDAKKTYRLNEMFRGRLSFLQNNFYAYREYALVGTKGYCYEGKDSPEHFEELVRRELDRLRISFELAAADGYSQFIMFLLGEVDGIGYKLVSSDYLRFRPERGAA</sequence>
<dbReference type="GO" id="GO:0016787">
    <property type="term" value="F:hydrolase activity"/>
    <property type="evidence" value="ECO:0007669"/>
    <property type="project" value="InterPro"/>
</dbReference>
<protein>
    <submittedName>
        <fullName evidence="2">Metallophosphoesterase</fullName>
    </submittedName>
</protein>
<gene>
    <name evidence="2" type="ORF">ERS852480_04559</name>
    <name evidence="3" type="ORF">NCTC11224_01307</name>
</gene>
<dbReference type="Proteomes" id="UP000095512">
    <property type="component" value="Unassembled WGS sequence"/>
</dbReference>
<dbReference type="Pfam" id="PF00149">
    <property type="entry name" value="Metallophos"/>
    <property type="match status" value="1"/>
</dbReference>
<reference evidence="3 5" key="2">
    <citation type="submission" date="2018-06" db="EMBL/GenBank/DDBJ databases">
        <authorList>
            <consortium name="Pathogen Informatics"/>
            <person name="Doyle S."/>
        </authorList>
    </citation>
    <scope>NUCLEOTIDE SEQUENCE [LARGE SCALE GENOMIC DNA]</scope>
    <source>
        <strain evidence="3 5">NCTC11224</strain>
    </source>
</reference>
<evidence type="ECO:0000313" key="3">
    <source>
        <dbReference type="EMBL" id="SQB10005.1"/>
    </source>
</evidence>
<keyword evidence="5" id="KW-1185">Reference proteome</keyword>
<accession>A0A174SJQ7</accession>
<evidence type="ECO:0000313" key="2">
    <source>
        <dbReference type="EMBL" id="CUP97984.1"/>
    </source>
</evidence>
<dbReference type="EMBL" id="UAVW01000002">
    <property type="protein sequence ID" value="SQB10005.1"/>
    <property type="molecule type" value="Genomic_DNA"/>
</dbReference>
<dbReference type="AlphaFoldDB" id="A0A174SJQ7"/>
<name>A0A174SJQ7_9FIRM</name>
<dbReference type="InterPro" id="IPR004843">
    <property type="entry name" value="Calcineurin-like_PHP"/>
</dbReference>
<reference evidence="2 4" key="1">
    <citation type="submission" date="2015-09" db="EMBL/GenBank/DDBJ databases">
        <authorList>
            <consortium name="Pathogen Informatics"/>
        </authorList>
    </citation>
    <scope>NUCLEOTIDE SEQUENCE [LARGE SCALE GENOMIC DNA]</scope>
    <source>
        <strain evidence="2 4">2789STDY5834865</strain>
    </source>
</reference>
<evidence type="ECO:0000313" key="5">
    <source>
        <dbReference type="Proteomes" id="UP000251853"/>
    </source>
</evidence>
<evidence type="ECO:0000259" key="1">
    <source>
        <dbReference type="Pfam" id="PF00149"/>
    </source>
</evidence>
<organism evidence="2 4">
    <name type="scientific">Enterocloster clostridioformis</name>
    <dbReference type="NCBI Taxonomy" id="1531"/>
    <lineage>
        <taxon>Bacteria</taxon>
        <taxon>Bacillati</taxon>
        <taxon>Bacillota</taxon>
        <taxon>Clostridia</taxon>
        <taxon>Lachnospirales</taxon>
        <taxon>Lachnospiraceae</taxon>
        <taxon>Enterocloster</taxon>
    </lineage>
</organism>
<dbReference type="Gene3D" id="3.60.21.10">
    <property type="match status" value="1"/>
</dbReference>
<dbReference type="InterPro" id="IPR029052">
    <property type="entry name" value="Metallo-depent_PP-like"/>
</dbReference>
<dbReference type="EMBL" id="CZAB01000068">
    <property type="protein sequence ID" value="CUP97984.1"/>
    <property type="molecule type" value="Genomic_DNA"/>
</dbReference>
<evidence type="ECO:0000313" key="4">
    <source>
        <dbReference type="Proteomes" id="UP000095512"/>
    </source>
</evidence>
<dbReference type="Proteomes" id="UP000251853">
    <property type="component" value="Unassembled WGS sequence"/>
</dbReference>
<dbReference type="SUPFAM" id="SSF56300">
    <property type="entry name" value="Metallo-dependent phosphatases"/>
    <property type="match status" value="1"/>
</dbReference>